<dbReference type="InterPro" id="IPR036259">
    <property type="entry name" value="MFS_trans_sf"/>
</dbReference>
<dbReference type="PANTHER" id="PTHR23514:SF13">
    <property type="entry name" value="INNER MEMBRANE PROTEIN YBJJ"/>
    <property type="match status" value="1"/>
</dbReference>
<dbReference type="PANTHER" id="PTHR23514">
    <property type="entry name" value="BYPASS OF STOP CODON PROTEIN 6"/>
    <property type="match status" value="1"/>
</dbReference>
<evidence type="ECO:0000256" key="1">
    <source>
        <dbReference type="ARBA" id="ARBA00004141"/>
    </source>
</evidence>
<keyword evidence="4 5" id="KW-0472">Membrane</keyword>
<feature type="transmembrane region" description="Helical" evidence="5">
    <location>
        <begin position="199"/>
        <end position="221"/>
    </location>
</feature>
<evidence type="ECO:0000256" key="2">
    <source>
        <dbReference type="ARBA" id="ARBA00022692"/>
    </source>
</evidence>
<dbReference type="Gene3D" id="1.20.1250.20">
    <property type="entry name" value="MFS general substrate transporter like domains"/>
    <property type="match status" value="2"/>
</dbReference>
<evidence type="ECO:0000256" key="4">
    <source>
        <dbReference type="ARBA" id="ARBA00023136"/>
    </source>
</evidence>
<dbReference type="Proteomes" id="UP000530928">
    <property type="component" value="Unassembled WGS sequence"/>
</dbReference>
<feature type="transmembrane region" description="Helical" evidence="5">
    <location>
        <begin position="355"/>
        <end position="376"/>
    </location>
</feature>
<dbReference type="RefSeq" id="WP_181609848.1">
    <property type="nucleotide sequence ID" value="NZ_BAABAM010000012.1"/>
</dbReference>
<proteinExistence type="predicted"/>
<keyword evidence="7" id="KW-1185">Reference proteome</keyword>
<evidence type="ECO:0000256" key="3">
    <source>
        <dbReference type="ARBA" id="ARBA00022989"/>
    </source>
</evidence>
<keyword evidence="2 5" id="KW-0812">Transmembrane</keyword>
<dbReference type="GO" id="GO:0016020">
    <property type="term" value="C:membrane"/>
    <property type="evidence" value="ECO:0007669"/>
    <property type="project" value="UniProtKB-SubCell"/>
</dbReference>
<dbReference type="SUPFAM" id="SSF103473">
    <property type="entry name" value="MFS general substrate transporter"/>
    <property type="match status" value="1"/>
</dbReference>
<dbReference type="Pfam" id="PF07690">
    <property type="entry name" value="MFS_1"/>
    <property type="match status" value="1"/>
</dbReference>
<dbReference type="GO" id="GO:0022857">
    <property type="term" value="F:transmembrane transporter activity"/>
    <property type="evidence" value="ECO:0007669"/>
    <property type="project" value="InterPro"/>
</dbReference>
<dbReference type="AlphaFoldDB" id="A0A7W0HPQ3"/>
<feature type="transmembrane region" description="Helical" evidence="5">
    <location>
        <begin position="168"/>
        <end position="187"/>
    </location>
</feature>
<gene>
    <name evidence="6" type="ORF">HNR30_002439</name>
</gene>
<evidence type="ECO:0000313" key="6">
    <source>
        <dbReference type="EMBL" id="MBA2891098.1"/>
    </source>
</evidence>
<feature type="transmembrane region" description="Helical" evidence="5">
    <location>
        <begin position="12"/>
        <end position="31"/>
    </location>
</feature>
<organism evidence="6 7">
    <name type="scientific">Nonomuraea soli</name>
    <dbReference type="NCBI Taxonomy" id="1032476"/>
    <lineage>
        <taxon>Bacteria</taxon>
        <taxon>Bacillati</taxon>
        <taxon>Actinomycetota</taxon>
        <taxon>Actinomycetes</taxon>
        <taxon>Streptosporangiales</taxon>
        <taxon>Streptosporangiaceae</taxon>
        <taxon>Nonomuraea</taxon>
    </lineage>
</organism>
<dbReference type="InterPro" id="IPR011701">
    <property type="entry name" value="MFS"/>
</dbReference>
<feature type="transmembrane region" description="Helical" evidence="5">
    <location>
        <begin position="241"/>
        <end position="258"/>
    </location>
</feature>
<reference evidence="6 7" key="1">
    <citation type="submission" date="2020-07" db="EMBL/GenBank/DDBJ databases">
        <title>Genomic Encyclopedia of Type Strains, Phase IV (KMG-IV): sequencing the most valuable type-strain genomes for metagenomic binning, comparative biology and taxonomic classification.</title>
        <authorList>
            <person name="Goeker M."/>
        </authorList>
    </citation>
    <scope>NUCLEOTIDE SEQUENCE [LARGE SCALE GENOMIC DNA]</scope>
    <source>
        <strain evidence="6 7">DSM 45533</strain>
    </source>
</reference>
<feature type="transmembrane region" description="Helical" evidence="5">
    <location>
        <begin position="270"/>
        <end position="288"/>
    </location>
</feature>
<comment type="subcellular location">
    <subcellularLocation>
        <location evidence="1">Membrane</location>
        <topology evidence="1">Multi-pass membrane protein</topology>
    </subcellularLocation>
</comment>
<dbReference type="CDD" id="cd17393">
    <property type="entry name" value="MFS_MosC_like"/>
    <property type="match status" value="1"/>
</dbReference>
<evidence type="ECO:0000313" key="7">
    <source>
        <dbReference type="Proteomes" id="UP000530928"/>
    </source>
</evidence>
<feature type="transmembrane region" description="Helical" evidence="5">
    <location>
        <begin position="294"/>
        <end position="315"/>
    </location>
</feature>
<accession>A0A7W0HPQ3</accession>
<keyword evidence="3 5" id="KW-1133">Transmembrane helix</keyword>
<feature type="transmembrane region" description="Helical" evidence="5">
    <location>
        <begin position="141"/>
        <end position="162"/>
    </location>
</feature>
<feature type="transmembrane region" description="Helical" evidence="5">
    <location>
        <begin position="327"/>
        <end position="349"/>
    </location>
</feature>
<dbReference type="EMBL" id="JACDUR010000002">
    <property type="protein sequence ID" value="MBA2891098.1"/>
    <property type="molecule type" value="Genomic_DNA"/>
</dbReference>
<dbReference type="InterPro" id="IPR051788">
    <property type="entry name" value="MFS_Transporter"/>
</dbReference>
<comment type="caution">
    <text evidence="6">The sequence shown here is derived from an EMBL/GenBank/DDBJ whole genome shotgun (WGS) entry which is preliminary data.</text>
</comment>
<protein>
    <submittedName>
        <fullName evidence="6">MFS family permease</fullName>
    </submittedName>
</protein>
<name>A0A7W0HPQ3_9ACTN</name>
<evidence type="ECO:0000256" key="5">
    <source>
        <dbReference type="SAM" id="Phobius"/>
    </source>
</evidence>
<sequence>MSVLTRGGTRAQVAAVGLLFFAGGLAMGAWTSRIPAIKHALALSDLQLSIGLLAMAAGGMAGMQATGPLIDRLGSHRLMIPSALALGPALLAPSLAGGLPMLVVTLFAFGGCYGVLNVSMNANAVAVEALRGRPLLSKMHAVFSVGGFLGAGTGGVLAAAGVPVTTTFLTAGSVVTAVAALTARSALRTPPAPRQQGGPAPRGVLLLGVLAFWCLVGEGAATDWSSVYLHDTLGSGPGLAAAGYAAFAVAMTAGRLAGDRLAVRLGPVRLVTACALLAATGLGTALLAGHPAAAVAGFALFGAGLSCTVPQVFSAAGHRDPAYAGRALARVVSIGYLGFLAGPVIIGALAEVTGLAVALAVPVAGTLVVALAAPALKR</sequence>
<feature type="transmembrane region" description="Helical" evidence="5">
    <location>
        <begin position="102"/>
        <end position="120"/>
    </location>
</feature>